<gene>
    <name evidence="2" type="ORF">NO2_1200</name>
</gene>
<comment type="caution">
    <text evidence="2">The sequence shown here is derived from an EMBL/GenBank/DDBJ whole genome shotgun (WGS) entry which is preliminary data.</text>
</comment>
<dbReference type="EMBL" id="BGZO01000040">
    <property type="protein sequence ID" value="GBR76689.1"/>
    <property type="molecule type" value="Genomic_DNA"/>
</dbReference>
<organism evidence="2 3">
    <name type="scientific">Candidatus Termititenax persephonae</name>
    <dbReference type="NCBI Taxonomy" id="2218525"/>
    <lineage>
        <taxon>Bacteria</taxon>
        <taxon>Bacillati</taxon>
        <taxon>Candidatus Margulisiibacteriota</taxon>
        <taxon>Candidatus Termititenacia</taxon>
        <taxon>Candidatus Termititenacales</taxon>
        <taxon>Candidatus Termititenacaceae</taxon>
        <taxon>Candidatus Termititenax</taxon>
    </lineage>
</organism>
<reference evidence="2 3" key="1">
    <citation type="journal article" date="2019" name="ISME J.">
        <title>Genome analyses of uncultured TG2/ZB3 bacteria in 'Margulisbacteria' specifically attached to ectosymbiotic spirochetes of protists in the termite gut.</title>
        <authorList>
            <person name="Utami Y.D."/>
            <person name="Kuwahara H."/>
            <person name="Igai K."/>
            <person name="Murakami T."/>
            <person name="Sugaya K."/>
            <person name="Morikawa T."/>
            <person name="Nagura Y."/>
            <person name="Yuki M."/>
            <person name="Deevong P."/>
            <person name="Inoue T."/>
            <person name="Kihara K."/>
            <person name="Lo N."/>
            <person name="Yamada A."/>
            <person name="Ohkuma M."/>
            <person name="Hongoh Y."/>
        </authorList>
    </citation>
    <scope>NUCLEOTIDE SEQUENCE [LARGE SCALE GENOMIC DNA]</scope>
    <source>
        <strain evidence="2">NkOx7-02</strain>
    </source>
</reference>
<dbReference type="InterPro" id="IPR025272">
    <property type="entry name" value="SocA_Panacea"/>
</dbReference>
<evidence type="ECO:0000313" key="2">
    <source>
        <dbReference type="EMBL" id="GBR76689.1"/>
    </source>
</evidence>
<evidence type="ECO:0000313" key="3">
    <source>
        <dbReference type="Proteomes" id="UP000275925"/>
    </source>
</evidence>
<evidence type="ECO:0000259" key="1">
    <source>
        <dbReference type="Pfam" id="PF13274"/>
    </source>
</evidence>
<protein>
    <recommendedName>
        <fullName evidence="1">Antitoxin SocA-like Panacea domain-containing protein</fullName>
    </recommendedName>
</protein>
<proteinExistence type="predicted"/>
<feature type="domain" description="Antitoxin SocA-like Panacea" evidence="1">
    <location>
        <begin position="60"/>
        <end position="172"/>
    </location>
</feature>
<accession>A0A388THQ2</accession>
<keyword evidence="3" id="KW-1185">Reference proteome</keyword>
<sequence>MIFTWETYSDRLSAEPKNNLGLGVCYNRCEDLSMNIRKITTILCYLSEQLGGITKLQAAKLLYFIDKQHLIKYGRFVTNDIYLKYQYGPVPTKVLDIINSYDDVLFDEEKKYFLDHLAIDDGSKRGMRNKKLPDLDELSISEQETIDEVIAVYGKMSVSALVDISHEEKAWKNAEDYDMLNIEDIADELPADKKKELLSRLQQDKEINQFLRLLCA</sequence>
<dbReference type="Pfam" id="PF13274">
    <property type="entry name" value="SocA_Panacea"/>
    <property type="match status" value="1"/>
</dbReference>
<dbReference type="Proteomes" id="UP000275925">
    <property type="component" value="Unassembled WGS sequence"/>
</dbReference>
<name>A0A388THQ2_9BACT</name>
<dbReference type="AlphaFoldDB" id="A0A388THQ2"/>